<evidence type="ECO:0000313" key="1">
    <source>
        <dbReference type="EMBL" id="CAE7267246.1"/>
    </source>
</evidence>
<accession>A0A812MIF1</accession>
<dbReference type="Proteomes" id="UP000601435">
    <property type="component" value="Unassembled WGS sequence"/>
</dbReference>
<gene>
    <name evidence="1" type="ORF">SNEC2469_LOCUS6318</name>
</gene>
<proteinExistence type="predicted"/>
<comment type="caution">
    <text evidence="1">The sequence shown here is derived from an EMBL/GenBank/DDBJ whole genome shotgun (WGS) entry which is preliminary data.</text>
</comment>
<sequence>MRRAAARLTLPEEAYRTVTFGEYCIAIASVPVLLQQMCLQVRDLGDALSSLQTQAAEQPLNLALSFDETTAGNVLAPDPQKKSCLVYACIKELGTQSTALCLPLCVIGSETMKRGLQNSLGPVVRHILRFAVEDKLAEGFLIQCSRSFFLRLQISAIIADGEALRQALNCKGASGLKPCHLCKNVVMKGHALASAPTLRDYACDICSSDIEQWDLLRDEELFEFCDMQRQRQPRIPATLFAEEETLSGYCYNPEGILQDDFARRLLPPSQWLFDFLHLYFTAGGCAAVEMAHLMQECQSRLKHAPEDFASLLRQLPWQTPSHVVGLQGPASRARLLQSARFPEKSYKGKAADLMQLLPMIACLVELLDVDDRMAGPLASYAICLKYTASLAG</sequence>
<dbReference type="OrthoDB" id="413257at2759"/>
<organism evidence="1 2">
    <name type="scientific">Symbiodinium necroappetens</name>
    <dbReference type="NCBI Taxonomy" id="1628268"/>
    <lineage>
        <taxon>Eukaryota</taxon>
        <taxon>Sar</taxon>
        <taxon>Alveolata</taxon>
        <taxon>Dinophyceae</taxon>
        <taxon>Suessiales</taxon>
        <taxon>Symbiodiniaceae</taxon>
        <taxon>Symbiodinium</taxon>
    </lineage>
</organism>
<name>A0A812MIF1_9DINO</name>
<protein>
    <submittedName>
        <fullName evidence="1">Uncharacterized protein</fullName>
    </submittedName>
</protein>
<dbReference type="AlphaFoldDB" id="A0A812MIF1"/>
<dbReference type="EMBL" id="CAJNJA010011150">
    <property type="protein sequence ID" value="CAE7267246.1"/>
    <property type="molecule type" value="Genomic_DNA"/>
</dbReference>
<reference evidence="1" key="1">
    <citation type="submission" date="2021-02" db="EMBL/GenBank/DDBJ databases">
        <authorList>
            <person name="Dougan E. K."/>
            <person name="Rhodes N."/>
            <person name="Thang M."/>
            <person name="Chan C."/>
        </authorList>
    </citation>
    <scope>NUCLEOTIDE SEQUENCE</scope>
</reference>
<keyword evidence="2" id="KW-1185">Reference proteome</keyword>
<evidence type="ECO:0000313" key="2">
    <source>
        <dbReference type="Proteomes" id="UP000601435"/>
    </source>
</evidence>